<proteinExistence type="predicted"/>
<dbReference type="RefSeq" id="WP_353958962.1">
    <property type="nucleotide sequence ID" value="NZ_JAUFQI010000001.1"/>
</dbReference>
<gene>
    <name evidence="2" type="primary">dptH</name>
    <name evidence="2" type="ORF">ACFOND_05520</name>
</gene>
<dbReference type="InterPro" id="IPR002789">
    <property type="entry name" value="HerA_central"/>
</dbReference>
<dbReference type="InterPro" id="IPR017646">
    <property type="entry name" value="Dnd_assoc_2"/>
</dbReference>
<dbReference type="EMBL" id="JBHRYN010000007">
    <property type="protein sequence ID" value="MFC3701097.1"/>
    <property type="molecule type" value="Genomic_DNA"/>
</dbReference>
<dbReference type="InterPro" id="IPR027417">
    <property type="entry name" value="P-loop_NTPase"/>
</dbReference>
<dbReference type="SUPFAM" id="SSF52540">
    <property type="entry name" value="P-loop containing nucleoside triphosphate hydrolases"/>
    <property type="match status" value="1"/>
</dbReference>
<organism evidence="2 3">
    <name type="scientific">Reinekea marina</name>
    <dbReference type="NCBI Taxonomy" id="1310421"/>
    <lineage>
        <taxon>Bacteria</taxon>
        <taxon>Pseudomonadati</taxon>
        <taxon>Pseudomonadota</taxon>
        <taxon>Gammaproteobacteria</taxon>
        <taxon>Oceanospirillales</taxon>
        <taxon>Saccharospirillaceae</taxon>
        <taxon>Reinekea</taxon>
    </lineage>
</organism>
<dbReference type="PANTHER" id="PTHR42957:SF1">
    <property type="entry name" value="HELICASE MJ1565-RELATED"/>
    <property type="match status" value="1"/>
</dbReference>
<evidence type="ECO:0000313" key="2">
    <source>
        <dbReference type="EMBL" id="MFC3701097.1"/>
    </source>
</evidence>
<protein>
    <submittedName>
        <fullName evidence="2">DNA phosphorothioation-dependent restriction protein DptH</fullName>
    </submittedName>
</protein>
<comment type="caution">
    <text evidence="2">The sequence shown here is derived from an EMBL/GenBank/DDBJ whole genome shotgun (WGS) entry which is preliminary data.</text>
</comment>
<feature type="domain" description="Helicase HerA central" evidence="1">
    <location>
        <begin position="1345"/>
        <end position="1552"/>
    </location>
</feature>
<dbReference type="Proteomes" id="UP001595710">
    <property type="component" value="Unassembled WGS sequence"/>
</dbReference>
<evidence type="ECO:0000313" key="3">
    <source>
        <dbReference type="Proteomes" id="UP001595710"/>
    </source>
</evidence>
<dbReference type="Pfam" id="PF01935">
    <property type="entry name" value="DUF87"/>
    <property type="match status" value="1"/>
</dbReference>
<accession>A0ABV7WPP5</accession>
<evidence type="ECO:0000259" key="1">
    <source>
        <dbReference type="Pfam" id="PF01935"/>
    </source>
</evidence>
<dbReference type="PANTHER" id="PTHR42957">
    <property type="entry name" value="HELICASE MJ1565-RELATED"/>
    <property type="match status" value="1"/>
</dbReference>
<reference evidence="3" key="1">
    <citation type="journal article" date="2019" name="Int. J. Syst. Evol. Microbiol.">
        <title>The Global Catalogue of Microorganisms (GCM) 10K type strain sequencing project: providing services to taxonomists for standard genome sequencing and annotation.</title>
        <authorList>
            <consortium name="The Broad Institute Genomics Platform"/>
            <consortium name="The Broad Institute Genome Sequencing Center for Infectious Disease"/>
            <person name="Wu L."/>
            <person name="Ma J."/>
        </authorList>
    </citation>
    <scope>NUCLEOTIDE SEQUENCE [LARGE SCALE GENOMIC DNA]</scope>
    <source>
        <strain evidence="3">CECT 8288</strain>
    </source>
</reference>
<dbReference type="Gene3D" id="3.40.50.300">
    <property type="entry name" value="P-loop containing nucleotide triphosphate hydrolases"/>
    <property type="match status" value="2"/>
</dbReference>
<keyword evidence="3" id="KW-1185">Reference proteome</keyword>
<dbReference type="NCBIfam" id="TIGR03237">
    <property type="entry name" value="dnd_assoc_2"/>
    <property type="match status" value="1"/>
</dbReference>
<dbReference type="InterPro" id="IPR008571">
    <property type="entry name" value="HerA-like"/>
</dbReference>
<sequence length="1696" mass="192552">MSAKQFEKFIVDHFVDRMQGEIVPGYKYQFKSPNHQNSVKLYKAFLNHSSASKLTLGKVEDIHYIVVSGIKLVVVLHKNGEEIGFTENYISFLRDEISSQKGEWANTALIIIHNSLLDTLINSSKDLSAEGGPFHPLKVKESLETFISENDSQDGQRVSKLLLEHQFDLITEDGGSMFGFDSLHRAISDGNLRFSELGMLNDPAIIHMSNDDQIRKRLERNKQLYDKIEKTIEYYPDQLKENLTEFSDSFIEKHMPSEDRGKWKQQCTFDAIDNEIKSNREQLLEVTNVGSASGNFYERFKGSTSAGKKERFIIIEVEPERSDFDISIGLKGAKVERKEVYYSSKSDRIKKLIPNVSGGSQNTEIVLVGSISDEPLFFRIELKRQKSSEKFKFRCLVVKAGWFNISQIQNHFVVNDSKQNVTLQTQEAELCISHDVNTKNRREIDKVNQVYDVNTEGWLDFESIANDVEQITFSIQNGNAKLKLEVEGASASDNLVLPLLFDQSRKEKLLNEGFNGTLNELKRRVYVENSELKAEKSQIDKLVIEAELIEGEVLYRNPIETFSVDDILADNPEVGSAYRALFAYLAVNNTLPSLCGWGQDYIDIVSDVVSAFDQALAESPINQYLDAASINLMKIGFYEDETIWLTPFHPIVLAYTLQLVERAKQDSSLSFFDLPKVTLNRLNAQGLLPYLYDEQHEFAYVQAEQENSGWLRCVPNEASEYSYIPKLVREKVREFSEAFNPLFEESNPNTRPTLIINSVNNHDNHGVFLGLVDHFSKSRDKSFNVHVNLYDDEFEQTEFDLFSNMGNYEKIKARYGLNKAEVKDHSDVIVDILRTRLTYSKFRNADVDSQAYSHLCFYRNNEKVEVVDVDPEEELSGISAGGLINGEASAVEQMNYITGFGTRNVEVEQSPALALALKYSRLVKPAKKETIQHRNSSAIALAVNSGFKAKLERCYDSSIWTTIIDPKVTLDFFDSDSDTLLIHYSDQYTSSSGYDAITVTRQTKMFTKVIERDGGGLVSEFNAFNGEWLLKLLTDNDKLKKEHKGILSAYKLVSILLSKSDITWVPISIAEMVRVSGNIGLKMTESEFARHIHGYRSGAISDDVLFIGFKDQKLYLLPLEVKTGKSYDSKKAITQAKELKRYLSEVLGAETLAGNLYRSLFVRQALLQVDKYELYNVFDDDYFNSLSTTKEWWLQGNYEIAELSEYADGFVVANLEPEKCFSTSVTVEDKILKLEVPSSFIETTISRPLKVLWQDYSGTPAAAISDNYFLENGSEFQDKKPKLDQQDAENLQQDNKDDIEEGAQVGIDKEIEHTASIEAGPLKVLVGHDVNHKEPVYWEPTNTAKFMNTNSGTIGTMGTGKTQSTKSVVTQLYQNKSKNVDGKPIGILIFDYKSDYVDEKFLSATNGKHYQLHKLPYNPLSLFGDTPMLPVHTARGFAETMGKAFGLGQKQQLRLRQLISEAYSRAGISKADKSTWSKPAPTVADLWALFLDQEKIEEDSLYAALESLAELEVFEDQNAKCTSLYELVNGITVIELAGYSPEIQNLVVALTLDLFYSQMQKQGKPQVQGDFRQVTKLILVDEADNFMSQDFPSLRKVLKEGREYGVGVILSTQDITHFKTKENDYSAYILSWVVHRVSQIKNQDIKSLFNIDDKIEQERLMNEIRGLKKHYSLYVNGEKKLIKIKDKAFWELVSEK</sequence>
<name>A0ABV7WPP5_9GAMM</name>